<evidence type="ECO:0000313" key="3">
    <source>
        <dbReference type="Proteomes" id="UP001054945"/>
    </source>
</evidence>
<sequence>MAIFPLKLDDRKKEEKCRGATNCLAHNDFLPSRAAGFFLDLPITAIRFCMVHPSVFLEQMSAANDPVEVPPGLSPAFICIELKRGQACRKRVAAFLHKVIIIRIPSETTKSQHLENKRQHPTIRTNARSPGQLPLSVQKPHKNSFAAVKITANLTNIRSAAFAVKYIQHISHIHYCQRWKLQPRAYHESPPPPSP</sequence>
<reference evidence="2 3" key="1">
    <citation type="submission" date="2021-06" db="EMBL/GenBank/DDBJ databases">
        <title>Caerostris extrusa draft genome.</title>
        <authorList>
            <person name="Kono N."/>
            <person name="Arakawa K."/>
        </authorList>
    </citation>
    <scope>NUCLEOTIDE SEQUENCE [LARGE SCALE GENOMIC DNA]</scope>
</reference>
<keyword evidence="3" id="KW-1185">Reference proteome</keyword>
<organism evidence="2 3">
    <name type="scientific">Caerostris extrusa</name>
    <name type="common">Bark spider</name>
    <name type="synonym">Caerostris bankana</name>
    <dbReference type="NCBI Taxonomy" id="172846"/>
    <lineage>
        <taxon>Eukaryota</taxon>
        <taxon>Metazoa</taxon>
        <taxon>Ecdysozoa</taxon>
        <taxon>Arthropoda</taxon>
        <taxon>Chelicerata</taxon>
        <taxon>Arachnida</taxon>
        <taxon>Araneae</taxon>
        <taxon>Araneomorphae</taxon>
        <taxon>Entelegynae</taxon>
        <taxon>Araneoidea</taxon>
        <taxon>Araneidae</taxon>
        <taxon>Caerostris</taxon>
    </lineage>
</organism>
<comment type="caution">
    <text evidence="2">The sequence shown here is derived from an EMBL/GenBank/DDBJ whole genome shotgun (WGS) entry which is preliminary data.</text>
</comment>
<name>A0AAV4NZ58_CAEEX</name>
<proteinExistence type="predicted"/>
<dbReference type="EMBL" id="BPLR01003817">
    <property type="protein sequence ID" value="GIX89030.1"/>
    <property type="molecule type" value="Genomic_DNA"/>
</dbReference>
<gene>
    <name evidence="2" type="ORF">CEXT_375501</name>
</gene>
<accession>A0AAV4NZ58</accession>
<evidence type="ECO:0000313" key="2">
    <source>
        <dbReference type="EMBL" id="GIX89030.1"/>
    </source>
</evidence>
<feature type="region of interest" description="Disordered" evidence="1">
    <location>
        <begin position="110"/>
        <end position="137"/>
    </location>
</feature>
<evidence type="ECO:0000256" key="1">
    <source>
        <dbReference type="SAM" id="MobiDB-lite"/>
    </source>
</evidence>
<protein>
    <submittedName>
        <fullName evidence="2">Uncharacterized protein</fullName>
    </submittedName>
</protein>
<dbReference type="Proteomes" id="UP001054945">
    <property type="component" value="Unassembled WGS sequence"/>
</dbReference>
<dbReference type="AlphaFoldDB" id="A0AAV4NZ58"/>